<sequence length="173" mass="18850">CVSSSASRRAIRGWQQRWSCGRALSPALGQPGKSPHIAASPTGRVSAWAQRISEPQTRSLDVQAGYRRNFVSGGSCCGGKVTHPTRVDVLNSVTKPRFDSATNPCCPDRQISRIESDQLLEAVPWEYSAGAVYFLARPPEGHLHCSKSRLKCGPLIRSPLSGAANLFNFRLIF</sequence>
<proteinExistence type="predicted"/>
<feature type="non-terminal residue" evidence="1">
    <location>
        <position position="1"/>
    </location>
</feature>
<dbReference type="EMBL" id="JARKIE010000101">
    <property type="protein sequence ID" value="KAJ7685964.1"/>
    <property type="molecule type" value="Genomic_DNA"/>
</dbReference>
<evidence type="ECO:0000313" key="2">
    <source>
        <dbReference type="Proteomes" id="UP001221757"/>
    </source>
</evidence>
<organism evidence="1 2">
    <name type="scientific">Mycena rosella</name>
    <name type="common">Pink bonnet</name>
    <name type="synonym">Agaricus rosellus</name>
    <dbReference type="NCBI Taxonomy" id="1033263"/>
    <lineage>
        <taxon>Eukaryota</taxon>
        <taxon>Fungi</taxon>
        <taxon>Dikarya</taxon>
        <taxon>Basidiomycota</taxon>
        <taxon>Agaricomycotina</taxon>
        <taxon>Agaricomycetes</taxon>
        <taxon>Agaricomycetidae</taxon>
        <taxon>Agaricales</taxon>
        <taxon>Marasmiineae</taxon>
        <taxon>Mycenaceae</taxon>
        <taxon>Mycena</taxon>
    </lineage>
</organism>
<protein>
    <submittedName>
        <fullName evidence="1">Uncharacterized protein</fullName>
    </submittedName>
</protein>
<evidence type="ECO:0000313" key="1">
    <source>
        <dbReference type="EMBL" id="KAJ7685964.1"/>
    </source>
</evidence>
<dbReference type="Proteomes" id="UP001221757">
    <property type="component" value="Unassembled WGS sequence"/>
</dbReference>
<keyword evidence="2" id="KW-1185">Reference proteome</keyword>
<accession>A0AAD7D950</accession>
<gene>
    <name evidence="1" type="ORF">B0H17DRAFT_1333023</name>
</gene>
<comment type="caution">
    <text evidence="1">The sequence shown here is derived from an EMBL/GenBank/DDBJ whole genome shotgun (WGS) entry which is preliminary data.</text>
</comment>
<name>A0AAD7D950_MYCRO</name>
<reference evidence="1" key="1">
    <citation type="submission" date="2023-03" db="EMBL/GenBank/DDBJ databases">
        <title>Massive genome expansion in bonnet fungi (Mycena s.s.) driven by repeated elements and novel gene families across ecological guilds.</title>
        <authorList>
            <consortium name="Lawrence Berkeley National Laboratory"/>
            <person name="Harder C.B."/>
            <person name="Miyauchi S."/>
            <person name="Viragh M."/>
            <person name="Kuo A."/>
            <person name="Thoen E."/>
            <person name="Andreopoulos B."/>
            <person name="Lu D."/>
            <person name="Skrede I."/>
            <person name="Drula E."/>
            <person name="Henrissat B."/>
            <person name="Morin E."/>
            <person name="Kohler A."/>
            <person name="Barry K."/>
            <person name="LaButti K."/>
            <person name="Morin E."/>
            <person name="Salamov A."/>
            <person name="Lipzen A."/>
            <person name="Mereny Z."/>
            <person name="Hegedus B."/>
            <person name="Baldrian P."/>
            <person name="Stursova M."/>
            <person name="Weitz H."/>
            <person name="Taylor A."/>
            <person name="Grigoriev I.V."/>
            <person name="Nagy L.G."/>
            <person name="Martin F."/>
            <person name="Kauserud H."/>
        </authorList>
    </citation>
    <scope>NUCLEOTIDE SEQUENCE</scope>
    <source>
        <strain evidence="1">CBHHK067</strain>
    </source>
</reference>
<dbReference type="AlphaFoldDB" id="A0AAD7D950"/>